<dbReference type="Proteomes" id="UP000297703">
    <property type="component" value="Unassembled WGS sequence"/>
</dbReference>
<gene>
    <name evidence="1" type="ORF">DR999_PMT04830</name>
</gene>
<proteinExistence type="predicted"/>
<keyword evidence="2" id="KW-1185">Reference proteome</keyword>
<comment type="caution">
    <text evidence="1">The sequence shown here is derived from an EMBL/GenBank/DDBJ whole genome shotgun (WGS) entry which is preliminary data.</text>
</comment>
<name>A0A4D9ENF1_9SAUR</name>
<accession>A0A4D9ENF1</accession>
<dbReference type="EMBL" id="QXTE01000027">
    <property type="protein sequence ID" value="TFK11846.1"/>
    <property type="molecule type" value="Genomic_DNA"/>
</dbReference>
<evidence type="ECO:0000313" key="2">
    <source>
        <dbReference type="Proteomes" id="UP000297703"/>
    </source>
</evidence>
<dbReference type="AlphaFoldDB" id="A0A4D9ENF1"/>
<protein>
    <submittedName>
        <fullName evidence="1">Spondin-1</fullName>
    </submittedName>
</protein>
<reference evidence="1 2" key="2">
    <citation type="submission" date="2019-04" db="EMBL/GenBank/DDBJ databases">
        <title>The genome sequence of big-headed turtle.</title>
        <authorList>
            <person name="Gong S."/>
        </authorList>
    </citation>
    <scope>NUCLEOTIDE SEQUENCE [LARGE SCALE GENOMIC DNA]</scope>
    <source>
        <strain evidence="1">DO16091913</strain>
        <tissue evidence="1">Muscle</tissue>
    </source>
</reference>
<reference evidence="1 2" key="1">
    <citation type="submission" date="2019-04" db="EMBL/GenBank/DDBJ databases">
        <title>Draft genome of the big-headed turtle Platysternon megacephalum.</title>
        <authorList>
            <person name="Gong S."/>
        </authorList>
    </citation>
    <scope>NUCLEOTIDE SEQUENCE [LARGE SCALE GENOMIC DNA]</scope>
    <source>
        <strain evidence="1">DO16091913</strain>
        <tissue evidence="1">Muscle</tissue>
    </source>
</reference>
<organism evidence="1 2">
    <name type="scientific">Platysternon megacephalum</name>
    <name type="common">big-headed turtle</name>
    <dbReference type="NCBI Taxonomy" id="55544"/>
    <lineage>
        <taxon>Eukaryota</taxon>
        <taxon>Metazoa</taxon>
        <taxon>Chordata</taxon>
        <taxon>Craniata</taxon>
        <taxon>Vertebrata</taxon>
        <taxon>Euteleostomi</taxon>
        <taxon>Archelosauria</taxon>
        <taxon>Testudinata</taxon>
        <taxon>Testudines</taxon>
        <taxon>Cryptodira</taxon>
        <taxon>Durocryptodira</taxon>
        <taxon>Testudinoidea</taxon>
        <taxon>Platysternidae</taxon>
        <taxon>Platysternon</taxon>
    </lineage>
</organism>
<evidence type="ECO:0000313" key="1">
    <source>
        <dbReference type="EMBL" id="TFK11846.1"/>
    </source>
</evidence>
<sequence length="109" mass="11886">MYFSIALSTVQAFTNVYHKLYQSNFSLGILLQQQANGLATASAFSKSCRIHRDTVFLKVSQAACKFWESAKGSLYFQATLTQTDILDLPKEGFGLRSGSETAPSFACGG</sequence>